<accession>A0A4U5MCQ1</accession>
<dbReference type="GO" id="GO:0001510">
    <property type="term" value="P:RNA methylation"/>
    <property type="evidence" value="ECO:0007669"/>
    <property type="project" value="InterPro"/>
</dbReference>
<feature type="region of interest" description="Disordered" evidence="2">
    <location>
        <begin position="1"/>
        <end position="31"/>
    </location>
</feature>
<dbReference type="AlphaFoldDB" id="A0A4U5MCQ1"/>
<dbReference type="PROSITE" id="PS51686">
    <property type="entry name" value="SAM_MT_RSMB_NOP"/>
    <property type="match status" value="1"/>
</dbReference>
<evidence type="ECO:0000259" key="3">
    <source>
        <dbReference type="PROSITE" id="PS51686"/>
    </source>
</evidence>
<dbReference type="InterPro" id="IPR023267">
    <property type="entry name" value="RCMT"/>
</dbReference>
<feature type="compositionally biased region" description="Low complexity" evidence="2">
    <location>
        <begin position="10"/>
        <end position="23"/>
    </location>
</feature>
<feature type="domain" description="SAM-dependent MTase RsmB/NOP-type" evidence="3">
    <location>
        <begin position="57"/>
        <end position="211"/>
    </location>
</feature>
<keyword evidence="1" id="KW-0694">RNA-binding</keyword>
<dbReference type="PANTHER" id="PTHR22808:SF1">
    <property type="entry name" value="RNA CYTOSINE-C(5)-METHYLTRANSFERASE NSUN2-RELATED"/>
    <property type="match status" value="1"/>
</dbReference>
<protein>
    <submittedName>
        <fullName evidence="4">tRNA (Cytosine(34)-C(5))-methyltransferase</fullName>
    </submittedName>
</protein>
<evidence type="ECO:0000256" key="1">
    <source>
        <dbReference type="PROSITE-ProRule" id="PRU01023"/>
    </source>
</evidence>
<dbReference type="STRING" id="43335.A0A4U5MCQ1"/>
<proteinExistence type="inferred from homology"/>
<keyword evidence="1" id="KW-0949">S-adenosyl-L-methionine</keyword>
<reference evidence="4" key="1">
    <citation type="submission" date="2018-10" db="EMBL/GenBank/DDBJ databases">
        <title>Population genomic analysis revealed the cold adaptation of white poplar.</title>
        <authorList>
            <person name="Liu Y.-J."/>
        </authorList>
    </citation>
    <scope>NUCLEOTIDE SEQUENCE [LARGE SCALE GENOMIC DNA]</scope>
    <source>
        <strain evidence="4">PAL-ZL1</strain>
    </source>
</reference>
<dbReference type="GO" id="GO:0003723">
    <property type="term" value="F:RNA binding"/>
    <property type="evidence" value="ECO:0007669"/>
    <property type="project" value="UniProtKB-UniRule"/>
</dbReference>
<dbReference type="EMBL" id="RCHU01001202">
    <property type="protein sequence ID" value="TKR66553.1"/>
    <property type="molecule type" value="Genomic_DNA"/>
</dbReference>
<keyword evidence="1 4" id="KW-0808">Transferase</keyword>
<dbReference type="InterPro" id="IPR001678">
    <property type="entry name" value="MeTrfase_RsmB-F_NOP2_dom"/>
</dbReference>
<gene>
    <name evidence="4" type="ORF">D5086_0000310290</name>
</gene>
<feature type="binding site" evidence="1">
    <location>
        <begin position="176"/>
        <end position="182"/>
    </location>
    <ligand>
        <name>S-adenosyl-L-methionine</name>
        <dbReference type="ChEBI" id="CHEBI:59789"/>
    </ligand>
</feature>
<name>A0A4U5MCQ1_POPAL</name>
<comment type="caution">
    <text evidence="4">The sequence shown here is derived from an EMBL/GenBank/DDBJ whole genome shotgun (WGS) entry which is preliminary data.</text>
</comment>
<dbReference type="SUPFAM" id="SSF53335">
    <property type="entry name" value="S-adenosyl-L-methionine-dependent methyltransferases"/>
    <property type="match status" value="1"/>
</dbReference>
<dbReference type="Gene3D" id="3.40.50.150">
    <property type="entry name" value="Vaccinia Virus protein VP39"/>
    <property type="match status" value="1"/>
</dbReference>
<evidence type="ECO:0000256" key="2">
    <source>
        <dbReference type="SAM" id="MobiDB-lite"/>
    </source>
</evidence>
<comment type="similarity">
    <text evidence="1">Belongs to the class I-like SAM-binding methyltransferase superfamily. RsmB/NOP family.</text>
</comment>
<keyword evidence="1 4" id="KW-0489">Methyltransferase</keyword>
<organism evidence="4">
    <name type="scientific">Populus alba</name>
    <name type="common">White poplar</name>
    <dbReference type="NCBI Taxonomy" id="43335"/>
    <lineage>
        <taxon>Eukaryota</taxon>
        <taxon>Viridiplantae</taxon>
        <taxon>Streptophyta</taxon>
        <taxon>Embryophyta</taxon>
        <taxon>Tracheophyta</taxon>
        <taxon>Spermatophyta</taxon>
        <taxon>Magnoliopsida</taxon>
        <taxon>eudicotyledons</taxon>
        <taxon>Gunneridae</taxon>
        <taxon>Pentapetalae</taxon>
        <taxon>rosids</taxon>
        <taxon>fabids</taxon>
        <taxon>Malpighiales</taxon>
        <taxon>Salicaceae</taxon>
        <taxon>Saliceae</taxon>
        <taxon>Populus</taxon>
    </lineage>
</organism>
<dbReference type="InterPro" id="IPR029063">
    <property type="entry name" value="SAM-dependent_MTases_sf"/>
</dbReference>
<dbReference type="GO" id="GO:0008173">
    <property type="term" value="F:RNA methyltransferase activity"/>
    <property type="evidence" value="ECO:0007669"/>
    <property type="project" value="InterPro"/>
</dbReference>
<evidence type="ECO:0000313" key="4">
    <source>
        <dbReference type="EMBL" id="TKR66553.1"/>
    </source>
</evidence>
<feature type="binding site" evidence="1">
    <location>
        <position position="208"/>
    </location>
    <ligand>
        <name>S-adenosyl-L-methionine</name>
        <dbReference type="ChEBI" id="CHEBI:59789"/>
    </ligand>
</feature>
<dbReference type="PANTHER" id="PTHR22808">
    <property type="entry name" value="NCL1 YEAST -RELATED NOL1/NOP2/FMU SUN DOMAIN-CONTAINING"/>
    <property type="match status" value="1"/>
</dbReference>
<sequence>MRNHKHTRASSASSDPNNNSNSENKTHWQPFTTQNPGFDEYYKKQGIVIVPSDWDTFVEVLITLLPAAFRINSSSQFCEDIKSQLEKDFMNSFKVEITYGDEVEAIRPLAWYHDNPAWHSNFSRMQQGQNQTLERFHEFLKLANEIGNITRQEAVSTVPPLFLDVHRDHFVLDHMCAAPGSKTFQLLDIIYQSTKPGSLPDEMVIANDLDV</sequence>
<comment type="caution">
    <text evidence="1">Lacks conserved residue(s) required for the propagation of feature annotation.</text>
</comment>